<feature type="DNA-binding region" description="H-T-H motif" evidence="5">
    <location>
        <begin position="55"/>
        <end position="74"/>
    </location>
</feature>
<dbReference type="EMBL" id="JBHSXS010000022">
    <property type="protein sequence ID" value="MFC6883845.1"/>
    <property type="molecule type" value="Genomic_DNA"/>
</dbReference>
<keyword evidence="3 5" id="KW-0238">DNA-binding</keyword>
<dbReference type="SUPFAM" id="SSF48498">
    <property type="entry name" value="Tetracyclin repressor-like, C-terminal domain"/>
    <property type="match status" value="1"/>
</dbReference>
<dbReference type="RefSeq" id="WP_160823099.1">
    <property type="nucleotide sequence ID" value="NZ_JBHSXS010000022.1"/>
</dbReference>
<dbReference type="InterPro" id="IPR039538">
    <property type="entry name" value="BetI_C"/>
</dbReference>
<organism evidence="8 9">
    <name type="scientific">Actinomadura yumaensis</name>
    <dbReference type="NCBI Taxonomy" id="111807"/>
    <lineage>
        <taxon>Bacteria</taxon>
        <taxon>Bacillati</taxon>
        <taxon>Actinomycetota</taxon>
        <taxon>Actinomycetes</taxon>
        <taxon>Streptosporangiales</taxon>
        <taxon>Thermomonosporaceae</taxon>
        <taxon>Actinomadura</taxon>
    </lineage>
</organism>
<reference evidence="9" key="1">
    <citation type="journal article" date="2019" name="Int. J. Syst. Evol. Microbiol.">
        <title>The Global Catalogue of Microorganisms (GCM) 10K type strain sequencing project: providing services to taxonomists for standard genome sequencing and annotation.</title>
        <authorList>
            <consortium name="The Broad Institute Genomics Platform"/>
            <consortium name="The Broad Institute Genome Sequencing Center for Infectious Disease"/>
            <person name="Wu L."/>
            <person name="Ma J."/>
        </authorList>
    </citation>
    <scope>NUCLEOTIDE SEQUENCE [LARGE SCALE GENOMIC DNA]</scope>
    <source>
        <strain evidence="9">JCM 3369</strain>
    </source>
</reference>
<dbReference type="PANTHER" id="PTHR30055">
    <property type="entry name" value="HTH-TYPE TRANSCRIPTIONAL REGULATOR RUTR"/>
    <property type="match status" value="1"/>
</dbReference>
<comment type="caution">
    <text evidence="8">The sequence shown here is derived from an EMBL/GenBank/DDBJ whole genome shotgun (WGS) entry which is preliminary data.</text>
</comment>
<evidence type="ECO:0000256" key="6">
    <source>
        <dbReference type="SAM" id="MobiDB-lite"/>
    </source>
</evidence>
<evidence type="ECO:0000256" key="5">
    <source>
        <dbReference type="PROSITE-ProRule" id="PRU00335"/>
    </source>
</evidence>
<evidence type="ECO:0000259" key="7">
    <source>
        <dbReference type="PROSITE" id="PS50977"/>
    </source>
</evidence>
<sequence>MNGEDGEAAARTGASPDGAGGPDGAGAAKKGGTTRGRLLEAAVELLAESGWAAVTSRVVADRAQVNNALVHYYFGTVDALRRAAVTHALEAELEAPVLAILQAENALDGLVAAITELAAGGAASPAKRVLAEAMVQGLRDESLRADTATQIRTFRELLAGRLAEDQAAGKLRADADPKAIAETFAALMDGLLLHLMADPGFDPVSATTALVAMLRPRTDERAR</sequence>
<dbReference type="Pfam" id="PF00440">
    <property type="entry name" value="TetR_N"/>
    <property type="match status" value="1"/>
</dbReference>
<keyword evidence="9" id="KW-1185">Reference proteome</keyword>
<dbReference type="Gene3D" id="1.10.357.10">
    <property type="entry name" value="Tetracycline Repressor, domain 2"/>
    <property type="match status" value="1"/>
</dbReference>
<dbReference type="SUPFAM" id="SSF46689">
    <property type="entry name" value="Homeodomain-like"/>
    <property type="match status" value="1"/>
</dbReference>
<keyword evidence="2" id="KW-0805">Transcription regulation</keyword>
<dbReference type="PRINTS" id="PR00455">
    <property type="entry name" value="HTHTETR"/>
</dbReference>
<dbReference type="InterPro" id="IPR050109">
    <property type="entry name" value="HTH-type_TetR-like_transc_reg"/>
</dbReference>
<dbReference type="Proteomes" id="UP001596380">
    <property type="component" value="Unassembled WGS sequence"/>
</dbReference>
<protein>
    <submittedName>
        <fullName evidence="8">TetR/AcrR family transcriptional regulator</fullName>
    </submittedName>
</protein>
<dbReference type="PANTHER" id="PTHR30055:SF226">
    <property type="entry name" value="HTH-TYPE TRANSCRIPTIONAL REGULATOR PKSA"/>
    <property type="match status" value="1"/>
</dbReference>
<feature type="domain" description="HTH tetR-type" evidence="7">
    <location>
        <begin position="32"/>
        <end position="92"/>
    </location>
</feature>
<dbReference type="InterPro" id="IPR009057">
    <property type="entry name" value="Homeodomain-like_sf"/>
</dbReference>
<gene>
    <name evidence="8" type="ORF">ACFQKB_29090</name>
</gene>
<evidence type="ECO:0000256" key="4">
    <source>
        <dbReference type="ARBA" id="ARBA00023163"/>
    </source>
</evidence>
<evidence type="ECO:0000313" key="9">
    <source>
        <dbReference type="Proteomes" id="UP001596380"/>
    </source>
</evidence>
<dbReference type="Pfam" id="PF13977">
    <property type="entry name" value="TetR_C_6"/>
    <property type="match status" value="1"/>
</dbReference>
<keyword evidence="4" id="KW-0804">Transcription</keyword>
<dbReference type="InterPro" id="IPR001647">
    <property type="entry name" value="HTH_TetR"/>
</dbReference>
<dbReference type="InterPro" id="IPR036271">
    <property type="entry name" value="Tet_transcr_reg_TetR-rel_C_sf"/>
</dbReference>
<evidence type="ECO:0000256" key="1">
    <source>
        <dbReference type="ARBA" id="ARBA00022491"/>
    </source>
</evidence>
<accession>A0ABW2CSH4</accession>
<keyword evidence="1" id="KW-0678">Repressor</keyword>
<evidence type="ECO:0000313" key="8">
    <source>
        <dbReference type="EMBL" id="MFC6883845.1"/>
    </source>
</evidence>
<name>A0ABW2CSH4_9ACTN</name>
<evidence type="ECO:0000256" key="2">
    <source>
        <dbReference type="ARBA" id="ARBA00023015"/>
    </source>
</evidence>
<evidence type="ECO:0000256" key="3">
    <source>
        <dbReference type="ARBA" id="ARBA00023125"/>
    </source>
</evidence>
<dbReference type="PROSITE" id="PS50977">
    <property type="entry name" value="HTH_TETR_2"/>
    <property type="match status" value="1"/>
</dbReference>
<proteinExistence type="predicted"/>
<feature type="region of interest" description="Disordered" evidence="6">
    <location>
        <begin position="1"/>
        <end position="32"/>
    </location>
</feature>